<proteinExistence type="predicted"/>
<protein>
    <submittedName>
        <fullName evidence="1">Uncharacterized protein</fullName>
    </submittedName>
</protein>
<comment type="caution">
    <text evidence="1">The sequence shown here is derived from an EMBL/GenBank/DDBJ whole genome shotgun (WGS) entry which is preliminary data.</text>
</comment>
<gene>
    <name evidence="1" type="ORF">ACFSXZ_23915</name>
</gene>
<accession>A0ABW5FX78</accession>
<dbReference type="RefSeq" id="WP_378267377.1">
    <property type="nucleotide sequence ID" value="NZ_JBHUKR010000011.1"/>
</dbReference>
<keyword evidence="2" id="KW-1185">Reference proteome</keyword>
<name>A0ABW5FX78_9PSEU</name>
<sequence length="62" mass="6849">MARHRFEEKDDRVRWGGPALVEDYVRRAHQGGAHSVKAPHEPPAHERLAEHSVFAGSLPAGA</sequence>
<reference evidence="2" key="1">
    <citation type="journal article" date="2019" name="Int. J. Syst. Evol. Microbiol.">
        <title>The Global Catalogue of Microorganisms (GCM) 10K type strain sequencing project: providing services to taxonomists for standard genome sequencing and annotation.</title>
        <authorList>
            <consortium name="The Broad Institute Genomics Platform"/>
            <consortium name="The Broad Institute Genome Sequencing Center for Infectious Disease"/>
            <person name="Wu L."/>
            <person name="Ma J."/>
        </authorList>
    </citation>
    <scope>NUCLEOTIDE SEQUENCE [LARGE SCALE GENOMIC DNA]</scope>
    <source>
        <strain evidence="2">CGMCC 4.7645</strain>
    </source>
</reference>
<organism evidence="1 2">
    <name type="scientific">Amycolatopsis pigmentata</name>
    <dbReference type="NCBI Taxonomy" id="450801"/>
    <lineage>
        <taxon>Bacteria</taxon>
        <taxon>Bacillati</taxon>
        <taxon>Actinomycetota</taxon>
        <taxon>Actinomycetes</taxon>
        <taxon>Pseudonocardiales</taxon>
        <taxon>Pseudonocardiaceae</taxon>
        <taxon>Amycolatopsis</taxon>
    </lineage>
</organism>
<evidence type="ECO:0000313" key="2">
    <source>
        <dbReference type="Proteomes" id="UP001597417"/>
    </source>
</evidence>
<dbReference type="Proteomes" id="UP001597417">
    <property type="component" value="Unassembled WGS sequence"/>
</dbReference>
<evidence type="ECO:0000313" key="1">
    <source>
        <dbReference type="EMBL" id="MFD2419383.1"/>
    </source>
</evidence>
<dbReference type="EMBL" id="JBHUKR010000011">
    <property type="protein sequence ID" value="MFD2419383.1"/>
    <property type="molecule type" value="Genomic_DNA"/>
</dbReference>